<keyword evidence="1" id="KW-1133">Transmembrane helix</keyword>
<proteinExistence type="predicted"/>
<dbReference type="OrthoDB" id="8481610at2"/>
<evidence type="ECO:0000313" key="2">
    <source>
        <dbReference type="EMBL" id="QKS54749.1"/>
    </source>
</evidence>
<keyword evidence="1" id="KW-0812">Transmembrane</keyword>
<keyword evidence="2" id="KW-0614">Plasmid</keyword>
<sequence>MDWREAFFKYDYGETKDLLKSFITLVSATLVLSITFSEKIIDIHKAILRVKRMMVAAWVFFIVALIVSGASMCFIAAEAGCVIYGQIPVFACRGGLYALISWALIIISGGCYVIGLVLMALSARAKIMESEHNE</sequence>
<feature type="transmembrane region" description="Helical" evidence="1">
    <location>
        <begin position="97"/>
        <end position="121"/>
    </location>
</feature>
<dbReference type="RefSeq" id="WP_136705967.1">
    <property type="nucleotide sequence ID" value="NZ_BSOV01000115.1"/>
</dbReference>
<evidence type="ECO:0000313" key="3">
    <source>
        <dbReference type="Proteomes" id="UP000509702"/>
    </source>
</evidence>
<feature type="transmembrane region" description="Helical" evidence="1">
    <location>
        <begin position="53"/>
        <end position="77"/>
    </location>
</feature>
<protein>
    <submittedName>
        <fullName evidence="2">Uncharacterized protein</fullName>
    </submittedName>
</protein>
<geneLocation type="plasmid" evidence="2 3">
    <name>unnamed7</name>
</geneLocation>
<dbReference type="KEGG" id="aoz:HUE56_30070"/>
<name>A0A6N1ATP8_9PROT</name>
<reference evidence="2 3" key="1">
    <citation type="submission" date="2020-06" db="EMBL/GenBank/DDBJ databases">
        <title>Complete genome of Azosprillum oryzae KACC14407.</title>
        <authorList>
            <person name="Kim M."/>
            <person name="Park Y.-J."/>
            <person name="Shin J.-H."/>
        </authorList>
    </citation>
    <scope>NUCLEOTIDE SEQUENCE [LARGE SCALE GENOMIC DNA]</scope>
    <source>
        <strain evidence="2 3">KACC 14407</strain>
        <plasmid evidence="2 3">unnamed7</plasmid>
    </source>
</reference>
<dbReference type="EMBL" id="CP054622">
    <property type="protein sequence ID" value="QKS54749.1"/>
    <property type="molecule type" value="Genomic_DNA"/>
</dbReference>
<keyword evidence="1" id="KW-0472">Membrane</keyword>
<dbReference type="Proteomes" id="UP000509702">
    <property type="component" value="Plasmid unnamed7"/>
</dbReference>
<gene>
    <name evidence="2" type="ORF">HUE56_30070</name>
</gene>
<keyword evidence="3" id="KW-1185">Reference proteome</keyword>
<accession>A0A6N1ATP8</accession>
<evidence type="ECO:0000256" key="1">
    <source>
        <dbReference type="SAM" id="Phobius"/>
    </source>
</evidence>
<organism evidence="2 3">
    <name type="scientific">Azospirillum oryzae</name>
    <dbReference type="NCBI Taxonomy" id="286727"/>
    <lineage>
        <taxon>Bacteria</taxon>
        <taxon>Pseudomonadati</taxon>
        <taxon>Pseudomonadota</taxon>
        <taxon>Alphaproteobacteria</taxon>
        <taxon>Rhodospirillales</taxon>
        <taxon>Azospirillaceae</taxon>
        <taxon>Azospirillum</taxon>
    </lineage>
</organism>
<dbReference type="AlphaFoldDB" id="A0A6N1ATP8"/>
<feature type="transmembrane region" description="Helical" evidence="1">
    <location>
        <begin position="22"/>
        <end position="41"/>
    </location>
</feature>